<evidence type="ECO:0000256" key="1">
    <source>
        <dbReference type="SAM" id="Phobius"/>
    </source>
</evidence>
<comment type="caution">
    <text evidence="2">The sequence shown here is derived from an EMBL/GenBank/DDBJ whole genome shotgun (WGS) entry which is preliminary data.</text>
</comment>
<gene>
    <name evidence="2" type="ORF">J3Q64DRAFT_1756374</name>
</gene>
<dbReference type="Proteomes" id="UP001448207">
    <property type="component" value="Unassembled WGS sequence"/>
</dbReference>
<organism evidence="2 3">
    <name type="scientific">Phycomyces blakesleeanus</name>
    <dbReference type="NCBI Taxonomy" id="4837"/>
    <lineage>
        <taxon>Eukaryota</taxon>
        <taxon>Fungi</taxon>
        <taxon>Fungi incertae sedis</taxon>
        <taxon>Mucoromycota</taxon>
        <taxon>Mucoromycotina</taxon>
        <taxon>Mucoromycetes</taxon>
        <taxon>Mucorales</taxon>
        <taxon>Phycomycetaceae</taxon>
        <taxon>Phycomyces</taxon>
    </lineage>
</organism>
<name>A0ABR3AU85_PHYBL</name>
<dbReference type="Gene3D" id="1.20.140.150">
    <property type="match status" value="1"/>
</dbReference>
<dbReference type="Pfam" id="PF06687">
    <property type="entry name" value="SUR7"/>
    <property type="match status" value="1"/>
</dbReference>
<keyword evidence="1" id="KW-1133">Transmembrane helix</keyword>
<accession>A0ABR3AU85</accession>
<feature type="transmembrane region" description="Helical" evidence="1">
    <location>
        <begin position="120"/>
        <end position="141"/>
    </location>
</feature>
<dbReference type="InterPro" id="IPR009571">
    <property type="entry name" value="SUR7/Rim9-like_fungi"/>
</dbReference>
<sequence length="247" mass="26824">MFLQPHSAAVLFSTLALAVFLVSNLGTTFNSTILPDVYFARLDQSTTGASIRYGLYNSCLYLNGSRSQCIDPKFGFTLDSNQISVMNSVSSGNLTDPNPNPNSNSNILAELEDLASIHKFSIFIMPATILAFVSIIVAGLVHNQRETNNKPIVGTVVSLIGFLCGGAGLALVIVCYSILFNGLKKTAGLSEALSLHWGPSIYLVGAGCGCMLIAFGFFVASSLQRRQKQVPEPIHYYDYNYEHKNMY</sequence>
<feature type="transmembrane region" description="Helical" evidence="1">
    <location>
        <begin position="153"/>
        <end position="180"/>
    </location>
</feature>
<evidence type="ECO:0000313" key="3">
    <source>
        <dbReference type="Proteomes" id="UP001448207"/>
    </source>
</evidence>
<protein>
    <submittedName>
        <fullName evidence="2">Uncharacterized protein</fullName>
    </submittedName>
</protein>
<keyword evidence="1" id="KW-0812">Transmembrane</keyword>
<keyword evidence="3" id="KW-1185">Reference proteome</keyword>
<proteinExistence type="predicted"/>
<reference evidence="2 3" key="1">
    <citation type="submission" date="2024-04" db="EMBL/GenBank/DDBJ databases">
        <title>Symmetric and asymmetric DNA N6-adenine methylation regulates different biological responses in Mucorales.</title>
        <authorList>
            <consortium name="Lawrence Berkeley National Laboratory"/>
            <person name="Lax C."/>
            <person name="Mondo S.J."/>
            <person name="Osorio-Concepcion M."/>
            <person name="Muszewska A."/>
            <person name="Corrochano-Luque M."/>
            <person name="Gutierrez G."/>
            <person name="Riley R."/>
            <person name="Lipzen A."/>
            <person name="Guo J."/>
            <person name="Hundley H."/>
            <person name="Amirebrahimi M."/>
            <person name="Ng V."/>
            <person name="Lorenzo-Gutierrez D."/>
            <person name="Binder U."/>
            <person name="Yang J."/>
            <person name="Song Y."/>
            <person name="Canovas D."/>
            <person name="Navarro E."/>
            <person name="Freitag M."/>
            <person name="Gabaldon T."/>
            <person name="Grigoriev I.V."/>
            <person name="Corrochano L.M."/>
            <person name="Nicolas F.E."/>
            <person name="Garre V."/>
        </authorList>
    </citation>
    <scope>NUCLEOTIDE SEQUENCE [LARGE SCALE GENOMIC DNA]</scope>
    <source>
        <strain evidence="2 3">L51</strain>
    </source>
</reference>
<keyword evidence="1" id="KW-0472">Membrane</keyword>
<dbReference type="EMBL" id="JBCLYO010000018">
    <property type="protein sequence ID" value="KAL0081061.1"/>
    <property type="molecule type" value="Genomic_DNA"/>
</dbReference>
<feature type="transmembrane region" description="Helical" evidence="1">
    <location>
        <begin position="200"/>
        <end position="220"/>
    </location>
</feature>
<evidence type="ECO:0000313" key="2">
    <source>
        <dbReference type="EMBL" id="KAL0081061.1"/>
    </source>
</evidence>